<evidence type="ECO:0000313" key="3">
    <source>
        <dbReference type="Proteomes" id="UP000015354"/>
    </source>
</evidence>
<proteinExistence type="predicted"/>
<feature type="region of interest" description="Disordered" evidence="1">
    <location>
        <begin position="1"/>
        <end position="169"/>
    </location>
</feature>
<organism evidence="2 3">
    <name type="scientific">Strigomonas culicis</name>
    <dbReference type="NCBI Taxonomy" id="28005"/>
    <lineage>
        <taxon>Eukaryota</taxon>
        <taxon>Discoba</taxon>
        <taxon>Euglenozoa</taxon>
        <taxon>Kinetoplastea</taxon>
        <taxon>Metakinetoplastina</taxon>
        <taxon>Trypanosomatida</taxon>
        <taxon>Trypanosomatidae</taxon>
        <taxon>Strigomonadinae</taxon>
        <taxon>Strigomonas</taxon>
    </lineage>
</organism>
<dbReference type="Proteomes" id="UP000015354">
    <property type="component" value="Unassembled WGS sequence"/>
</dbReference>
<evidence type="ECO:0000256" key="1">
    <source>
        <dbReference type="SAM" id="MobiDB-lite"/>
    </source>
</evidence>
<feature type="compositionally biased region" description="Low complexity" evidence="1">
    <location>
        <begin position="148"/>
        <end position="169"/>
    </location>
</feature>
<feature type="compositionally biased region" description="Basic residues" evidence="1">
    <location>
        <begin position="106"/>
        <end position="124"/>
    </location>
</feature>
<accession>S9UMA7</accession>
<comment type="caution">
    <text evidence="2">The sequence shown here is derived from an EMBL/GenBank/DDBJ whole genome shotgun (WGS) entry which is preliminary data.</text>
</comment>
<gene>
    <name evidence="2" type="ORF">STCU_11725</name>
</gene>
<keyword evidence="3" id="KW-1185">Reference proteome</keyword>
<sequence length="169" mass="17531">MQLSADPESAHAVPRRLHAAVPRGPPVPAPAPAADHAVGRRRRARLSVALQAAGVPADGRGTASRAAPPAPRRARADPQHRVSVEGPRAAGARGGAVLAPDDAVRARRRRHRLRPGRRHRHGVPARRADVPCPGARADRGHGPGGQRAGQHAGARGAAQPRPVPGAQHP</sequence>
<evidence type="ECO:0000313" key="2">
    <source>
        <dbReference type="EMBL" id="EPY15841.1"/>
    </source>
</evidence>
<feature type="compositionally biased region" description="Basic and acidic residues" evidence="1">
    <location>
        <begin position="74"/>
        <end position="83"/>
    </location>
</feature>
<dbReference type="EMBL" id="ATMH01011708">
    <property type="protein sequence ID" value="EPY15841.1"/>
    <property type="molecule type" value="Genomic_DNA"/>
</dbReference>
<protein>
    <submittedName>
        <fullName evidence="2">Uncharacterized protein</fullName>
    </submittedName>
</protein>
<reference evidence="2 3" key="1">
    <citation type="journal article" date="2013" name="PLoS ONE">
        <title>Predicting the Proteins of Angomonas deanei, Strigomonas culicis and Their Respective Endosymbionts Reveals New Aspects of the Trypanosomatidae Family.</title>
        <authorList>
            <person name="Motta M.C."/>
            <person name="Martins A.C."/>
            <person name="de Souza S.S."/>
            <person name="Catta-Preta C.M."/>
            <person name="Silva R."/>
            <person name="Klein C.C."/>
            <person name="de Almeida L.G."/>
            <person name="de Lima Cunha O."/>
            <person name="Ciapina L.P."/>
            <person name="Brocchi M."/>
            <person name="Colabardini A.C."/>
            <person name="de Araujo Lima B."/>
            <person name="Machado C.R."/>
            <person name="de Almeida Soares C.M."/>
            <person name="Probst C.M."/>
            <person name="de Menezes C.B."/>
            <person name="Thompson C.E."/>
            <person name="Bartholomeu D.C."/>
            <person name="Gradia D.F."/>
            <person name="Pavoni D.P."/>
            <person name="Grisard E.C."/>
            <person name="Fantinatti-Garboggini F."/>
            <person name="Marchini F.K."/>
            <person name="Rodrigues-Luiz G.F."/>
            <person name="Wagner G."/>
            <person name="Goldman G.H."/>
            <person name="Fietto J.L."/>
            <person name="Elias M.C."/>
            <person name="Goldman M.H."/>
            <person name="Sagot M.F."/>
            <person name="Pereira M."/>
            <person name="Stoco P.H."/>
            <person name="de Mendonca-Neto R.P."/>
            <person name="Teixeira S.M."/>
            <person name="Maciel T.E."/>
            <person name="de Oliveira Mendes T.A."/>
            <person name="Urmenyi T.P."/>
            <person name="de Souza W."/>
            <person name="Schenkman S."/>
            <person name="de Vasconcelos A.T."/>
        </authorList>
    </citation>
    <scope>NUCLEOTIDE SEQUENCE [LARGE SCALE GENOMIC DNA]</scope>
</reference>
<feature type="compositionally biased region" description="Low complexity" evidence="1">
    <location>
        <begin position="86"/>
        <end position="101"/>
    </location>
</feature>
<dbReference type="AlphaFoldDB" id="S9UMA7"/>
<name>S9UMA7_9TRYP</name>